<accession>A0A453STW8</accession>
<organism evidence="2 3">
    <name type="scientific">Aegilops tauschii subsp. strangulata</name>
    <name type="common">Goatgrass</name>
    <dbReference type="NCBI Taxonomy" id="200361"/>
    <lineage>
        <taxon>Eukaryota</taxon>
        <taxon>Viridiplantae</taxon>
        <taxon>Streptophyta</taxon>
        <taxon>Embryophyta</taxon>
        <taxon>Tracheophyta</taxon>
        <taxon>Spermatophyta</taxon>
        <taxon>Magnoliopsida</taxon>
        <taxon>Liliopsida</taxon>
        <taxon>Poales</taxon>
        <taxon>Poaceae</taxon>
        <taxon>BOP clade</taxon>
        <taxon>Pooideae</taxon>
        <taxon>Triticodae</taxon>
        <taxon>Triticeae</taxon>
        <taxon>Triticinae</taxon>
        <taxon>Aegilops</taxon>
    </lineage>
</organism>
<dbReference type="GO" id="GO:0015031">
    <property type="term" value="P:protein transport"/>
    <property type="evidence" value="ECO:0007669"/>
    <property type="project" value="InterPro"/>
</dbReference>
<reference evidence="2" key="3">
    <citation type="journal article" date="2017" name="Nature">
        <title>Genome sequence of the progenitor of the wheat D genome Aegilops tauschii.</title>
        <authorList>
            <person name="Luo M.C."/>
            <person name="Gu Y.Q."/>
            <person name="Puiu D."/>
            <person name="Wang H."/>
            <person name="Twardziok S.O."/>
            <person name="Deal K.R."/>
            <person name="Huo N."/>
            <person name="Zhu T."/>
            <person name="Wang L."/>
            <person name="Wang Y."/>
            <person name="McGuire P.E."/>
            <person name="Liu S."/>
            <person name="Long H."/>
            <person name="Ramasamy R.K."/>
            <person name="Rodriguez J.C."/>
            <person name="Van S.L."/>
            <person name="Yuan L."/>
            <person name="Wang Z."/>
            <person name="Xia Z."/>
            <person name="Xiao L."/>
            <person name="Anderson O.D."/>
            <person name="Ouyang S."/>
            <person name="Liang Y."/>
            <person name="Zimin A.V."/>
            <person name="Pertea G."/>
            <person name="Qi P."/>
            <person name="Bennetzen J.L."/>
            <person name="Dai X."/>
            <person name="Dawson M.W."/>
            <person name="Muller H.G."/>
            <person name="Kugler K."/>
            <person name="Rivarola-Duarte L."/>
            <person name="Spannagl M."/>
            <person name="Mayer K.F.X."/>
            <person name="Lu F.H."/>
            <person name="Bevan M.W."/>
            <person name="Leroy P."/>
            <person name="Li P."/>
            <person name="You F.M."/>
            <person name="Sun Q."/>
            <person name="Liu Z."/>
            <person name="Lyons E."/>
            <person name="Wicker T."/>
            <person name="Salzberg S.L."/>
            <person name="Devos K.M."/>
            <person name="Dvorak J."/>
        </authorList>
    </citation>
    <scope>NUCLEOTIDE SEQUENCE [LARGE SCALE GENOMIC DNA]</scope>
    <source>
        <strain evidence="2">cv. AL8/78</strain>
    </source>
</reference>
<evidence type="ECO:0000256" key="1">
    <source>
        <dbReference type="ARBA" id="ARBA00005536"/>
    </source>
</evidence>
<dbReference type="PANTHER" id="PTHR12161:SF90">
    <property type="entry name" value="OS06G0687000 PROTEIN"/>
    <property type="match status" value="1"/>
</dbReference>
<dbReference type="PANTHER" id="PTHR12161">
    <property type="entry name" value="IST1 FAMILY MEMBER"/>
    <property type="match status" value="1"/>
</dbReference>
<keyword evidence="3" id="KW-1185">Reference proteome</keyword>
<dbReference type="EnsemblPlants" id="AET7Gv21072100.7">
    <property type="protein sequence ID" value="AET7Gv21072100.7"/>
    <property type="gene ID" value="AET7Gv21072100"/>
</dbReference>
<reference evidence="3" key="2">
    <citation type="journal article" date="2017" name="Nat. Plants">
        <title>The Aegilops tauschii genome reveals multiple impacts of transposons.</title>
        <authorList>
            <person name="Zhao G."/>
            <person name="Zou C."/>
            <person name="Li K."/>
            <person name="Wang K."/>
            <person name="Li T."/>
            <person name="Gao L."/>
            <person name="Zhang X."/>
            <person name="Wang H."/>
            <person name="Yang Z."/>
            <person name="Liu X."/>
            <person name="Jiang W."/>
            <person name="Mao L."/>
            <person name="Kong X."/>
            <person name="Jiao Y."/>
            <person name="Jia J."/>
        </authorList>
    </citation>
    <scope>NUCLEOTIDE SEQUENCE [LARGE SCALE GENOMIC DNA]</scope>
    <source>
        <strain evidence="3">cv. AL8/78</strain>
    </source>
</reference>
<reference evidence="2" key="5">
    <citation type="journal article" date="2021" name="G3 (Bethesda)">
        <title>Aegilops tauschii genome assembly Aet v5.0 features greater sequence contiguity and improved annotation.</title>
        <authorList>
            <person name="Wang L."/>
            <person name="Zhu T."/>
            <person name="Rodriguez J.C."/>
            <person name="Deal K.R."/>
            <person name="Dubcovsky J."/>
            <person name="McGuire P.E."/>
            <person name="Lux T."/>
            <person name="Spannagl M."/>
            <person name="Mayer K.F.X."/>
            <person name="Baldrich P."/>
            <person name="Meyers B.C."/>
            <person name="Huo N."/>
            <person name="Gu Y.Q."/>
            <person name="Zhou H."/>
            <person name="Devos K.M."/>
            <person name="Bennetzen J.L."/>
            <person name="Unver T."/>
            <person name="Budak H."/>
            <person name="Gulick P.J."/>
            <person name="Galiba G."/>
            <person name="Kalapos B."/>
            <person name="Nelson D.R."/>
            <person name="Li P."/>
            <person name="You F.M."/>
            <person name="Luo M.C."/>
            <person name="Dvorak J."/>
        </authorList>
    </citation>
    <scope>NUCLEOTIDE SEQUENCE [LARGE SCALE GENOMIC DNA]</scope>
    <source>
        <strain evidence="2">cv. AL8/78</strain>
    </source>
</reference>
<dbReference type="Pfam" id="PF03398">
    <property type="entry name" value="Ist1"/>
    <property type="match status" value="1"/>
</dbReference>
<reference evidence="2" key="4">
    <citation type="submission" date="2019-03" db="UniProtKB">
        <authorList>
            <consortium name="EnsemblPlants"/>
        </authorList>
    </citation>
    <scope>IDENTIFICATION</scope>
</reference>
<evidence type="ECO:0000313" key="2">
    <source>
        <dbReference type="EnsemblPlants" id="AET7Gv21072100.7"/>
    </source>
</evidence>
<dbReference type="InterPro" id="IPR042277">
    <property type="entry name" value="IST1-like"/>
</dbReference>
<proteinExistence type="inferred from homology"/>
<dbReference type="InterPro" id="IPR005061">
    <property type="entry name" value="Ist1"/>
</dbReference>
<dbReference type="Proteomes" id="UP000015105">
    <property type="component" value="Chromosome 7D"/>
</dbReference>
<dbReference type="Gramene" id="AET7Gv21072100.7">
    <property type="protein sequence ID" value="AET7Gv21072100.7"/>
    <property type="gene ID" value="AET7Gv21072100"/>
</dbReference>
<evidence type="ECO:0000313" key="3">
    <source>
        <dbReference type="Proteomes" id="UP000015105"/>
    </source>
</evidence>
<protein>
    <submittedName>
        <fullName evidence="2">Uncharacterized protein</fullName>
    </submittedName>
</protein>
<reference evidence="3" key="1">
    <citation type="journal article" date="2014" name="Science">
        <title>Ancient hybridizations among the ancestral genomes of bread wheat.</title>
        <authorList>
            <consortium name="International Wheat Genome Sequencing Consortium,"/>
            <person name="Marcussen T."/>
            <person name="Sandve S.R."/>
            <person name="Heier L."/>
            <person name="Spannagl M."/>
            <person name="Pfeifer M."/>
            <person name="Jakobsen K.S."/>
            <person name="Wulff B.B."/>
            <person name="Steuernagel B."/>
            <person name="Mayer K.F."/>
            <person name="Olsen O.A."/>
        </authorList>
    </citation>
    <scope>NUCLEOTIDE SEQUENCE [LARGE SCALE GENOMIC DNA]</scope>
    <source>
        <strain evidence="3">cv. AL8/78</strain>
    </source>
</reference>
<sequence length="101" mass="11818">NSKFYNRCKHAFKCIRTRLVVIRRKKQAMIGFLKKDVADLLANGLDIHAFGRMDALIMEMNHASCYDMIEQYCDFLGKQLNSLQKQRTGIAPRKPWRPCQL</sequence>
<comment type="similarity">
    <text evidence="1">Belongs to the IST1 family.</text>
</comment>
<dbReference type="Gene3D" id="1.20.1260.60">
    <property type="entry name" value="Vacuolar protein sorting-associated protein Ist1"/>
    <property type="match status" value="1"/>
</dbReference>
<name>A0A453STW8_AEGTS</name>
<dbReference type="AlphaFoldDB" id="A0A453STW8"/>